<keyword evidence="4" id="KW-1185">Reference proteome</keyword>
<dbReference type="PANTHER" id="PTHR46991:SF22">
    <property type="entry name" value="HEAT SHOCK PROTEIN HSP20_ALPHA CRYSTALLIN FAMILY"/>
    <property type="match status" value="1"/>
</dbReference>
<name>A0A8T1YN60_ARASU</name>
<dbReference type="CDD" id="cd00298">
    <property type="entry name" value="ACD_sHsps_p23-like"/>
    <property type="match status" value="2"/>
</dbReference>
<gene>
    <name evidence="3" type="ORF">ISN44_As12g025560</name>
</gene>
<dbReference type="EMBL" id="JAEFBJ010000012">
    <property type="protein sequence ID" value="KAG7547305.1"/>
    <property type="molecule type" value="Genomic_DNA"/>
</dbReference>
<dbReference type="AlphaFoldDB" id="A0A8T1YN60"/>
<dbReference type="InterPro" id="IPR002068">
    <property type="entry name" value="A-crystallin/Hsp20_dom"/>
</dbReference>
<accession>A0A8T1YN60</accession>
<feature type="domain" description="SHSP" evidence="2">
    <location>
        <begin position="170"/>
        <end position="264"/>
    </location>
</feature>
<dbReference type="Proteomes" id="UP000694251">
    <property type="component" value="Chromosome 12"/>
</dbReference>
<dbReference type="OrthoDB" id="1021492at2759"/>
<evidence type="ECO:0000259" key="2">
    <source>
        <dbReference type="PROSITE" id="PS01031"/>
    </source>
</evidence>
<comment type="caution">
    <text evidence="3">The sequence shown here is derived from an EMBL/GenBank/DDBJ whole genome shotgun (WGS) entry which is preliminary data.</text>
</comment>
<dbReference type="InterPro" id="IPR016952">
    <property type="entry name" value="Small_heat_shock_prot_prd_pln"/>
</dbReference>
<evidence type="ECO:0000313" key="3">
    <source>
        <dbReference type="EMBL" id="KAG7547305.1"/>
    </source>
</evidence>
<organism evidence="3 4">
    <name type="scientific">Arabidopsis suecica</name>
    <name type="common">Swedish thale-cress</name>
    <name type="synonym">Cardaminopsis suecica</name>
    <dbReference type="NCBI Taxonomy" id="45249"/>
    <lineage>
        <taxon>Eukaryota</taxon>
        <taxon>Viridiplantae</taxon>
        <taxon>Streptophyta</taxon>
        <taxon>Embryophyta</taxon>
        <taxon>Tracheophyta</taxon>
        <taxon>Spermatophyta</taxon>
        <taxon>Magnoliopsida</taxon>
        <taxon>eudicotyledons</taxon>
        <taxon>Gunneridae</taxon>
        <taxon>Pentapetalae</taxon>
        <taxon>rosids</taxon>
        <taxon>malvids</taxon>
        <taxon>Brassicales</taxon>
        <taxon>Brassicaceae</taxon>
        <taxon>Camelineae</taxon>
        <taxon>Arabidopsis</taxon>
    </lineage>
</organism>
<evidence type="ECO:0000313" key="4">
    <source>
        <dbReference type="Proteomes" id="UP000694251"/>
    </source>
</evidence>
<dbReference type="PANTHER" id="PTHR46991">
    <property type="entry name" value="23.5 KDA HEAT SHOCK PROTEIN, MITOCHONDRIAL"/>
    <property type="match status" value="1"/>
</dbReference>
<dbReference type="PIRSF" id="PIRSF030283">
    <property type="entry name" value="Small_HSP_plant_prd"/>
    <property type="match status" value="1"/>
</dbReference>
<evidence type="ECO:0000256" key="1">
    <source>
        <dbReference type="PROSITE-ProRule" id="PRU00285"/>
    </source>
</evidence>
<sequence>MAMAVPLSARPQSPEGFYAINNQFLTSGPKGFTEFKMLVNEDMFVRMDLPGVPEEGVRVFLDRSKKAVIVYAEAPKVHTHDSTDRTYLTITGLICKCCEISNITTHMSDGVLRLLLSKSPIDPHRSSCIAFLGGPGFREDLRGTGPHRFPHGTDPNDPALTGPVLQPHPMAFPLTTMAYESKQLPDGKLYVRVDMPGVPSDNFTVSVTNGRVKVTGEAPAVGHDSSGRFYSGDVAMLSTPVDIPSHRIKTIAKNGVIGLLIPPF</sequence>
<dbReference type="PROSITE" id="PS01031">
    <property type="entry name" value="SHSP"/>
    <property type="match status" value="1"/>
</dbReference>
<dbReference type="InterPro" id="IPR044656">
    <property type="entry name" value="HSP14.7/HSP23.5/HSP23.6-like"/>
</dbReference>
<protein>
    <submittedName>
        <fullName evidence="3">HSP20-like chaperone</fullName>
    </submittedName>
</protein>
<comment type="similarity">
    <text evidence="1">Belongs to the small heat shock protein (HSP20) family.</text>
</comment>
<reference evidence="3 4" key="1">
    <citation type="submission" date="2020-12" db="EMBL/GenBank/DDBJ databases">
        <title>Concerted genomic and epigenomic changes stabilize Arabidopsis allopolyploids.</title>
        <authorList>
            <person name="Chen Z."/>
        </authorList>
    </citation>
    <scope>NUCLEOTIDE SEQUENCE [LARGE SCALE GENOMIC DNA]</scope>
    <source>
        <strain evidence="3">As9502</strain>
        <tissue evidence="3">Leaf</tissue>
    </source>
</reference>
<proteinExistence type="inferred from homology"/>